<keyword evidence="6" id="KW-0143">Chaperone</keyword>
<dbReference type="PRINTS" id="PR00301">
    <property type="entry name" value="HEATSHOCK70"/>
</dbReference>
<dbReference type="GO" id="GO:0005788">
    <property type="term" value="C:endoplasmic reticulum lumen"/>
    <property type="evidence" value="ECO:0007669"/>
    <property type="project" value="UniProtKB-SubCell"/>
</dbReference>
<sequence>MTEKGSLFEVEYRNKKLTLHAEEITALLIAKMKSVAEDNLESLVTNAVISVPVHFSNSQRQATLDAARITGLKNVTLINSTTAAAIAYWDQHPSEKDCVAIVDIGASSQSLAIVSIENGTVKVLEAYGGSTVSGNCIDFCMMQAVVTKFQEKHGKRFEASPRALVRLRTATEKLKFNLTLLTSSALQVDSLSHGIDFTTTFTRREMEESCKSQFEILENVLRRWAKSKNWVNVRTVVLVGGSTRIPAVESKIAITLGKPLDHSLNKDEAVACGAALRANELCCSTPREVEEVLSRRIYFEAGAESGKIVETGARIPDEFNYQTSNDIWKHIYDKGMSLYENISEIDDKRVETFVLTTIGAGQLGRSPPSGGLLFTIDESGIVKVELISSGETSDFPIRGLLSDKKRAQTCLGNHKVFLDDEAKLKENENAINDLETFCLDQQEMLGEKFGHDSAAFKLSVDVYKIRLHATRTVANFERDDIY</sequence>
<dbReference type="GO" id="GO:0005524">
    <property type="term" value="F:ATP binding"/>
    <property type="evidence" value="ECO:0007669"/>
    <property type="project" value="UniProtKB-KW"/>
</dbReference>
<dbReference type="GO" id="GO:0030968">
    <property type="term" value="P:endoplasmic reticulum unfolded protein response"/>
    <property type="evidence" value="ECO:0007669"/>
    <property type="project" value="TreeGrafter"/>
</dbReference>
<dbReference type="PANTHER" id="PTHR45639">
    <property type="entry name" value="HSC70CB, ISOFORM G-RELATED"/>
    <property type="match status" value="1"/>
</dbReference>
<comment type="similarity">
    <text evidence="2">Belongs to the heat shock protein 70 family.</text>
</comment>
<evidence type="ECO:0000313" key="8">
    <source>
        <dbReference type="EMBL" id="KAA0203767.1"/>
    </source>
</evidence>
<dbReference type="Gene3D" id="3.90.640.10">
    <property type="entry name" value="Actin, Chain A, domain 4"/>
    <property type="match status" value="1"/>
</dbReference>
<dbReference type="SUPFAM" id="SSF53067">
    <property type="entry name" value="Actin-like ATPase domain"/>
    <property type="match status" value="2"/>
</dbReference>
<dbReference type="FunFam" id="3.30.420.40:FF:000028">
    <property type="entry name" value="heat shock 70 kDa protein-like"/>
    <property type="match status" value="1"/>
</dbReference>
<dbReference type="AlphaFoldDB" id="A0A6A0HHJ7"/>
<keyword evidence="5" id="KW-0067">ATP-binding</keyword>
<evidence type="ECO:0000256" key="7">
    <source>
        <dbReference type="ARBA" id="ARBA00040503"/>
    </source>
</evidence>
<organism evidence="8">
    <name type="scientific">Hyalella azteca</name>
    <name type="common">Amphipod</name>
    <dbReference type="NCBI Taxonomy" id="294128"/>
    <lineage>
        <taxon>Eukaryota</taxon>
        <taxon>Metazoa</taxon>
        <taxon>Ecdysozoa</taxon>
        <taxon>Arthropoda</taxon>
        <taxon>Crustacea</taxon>
        <taxon>Multicrustacea</taxon>
        <taxon>Malacostraca</taxon>
        <taxon>Eumalacostraca</taxon>
        <taxon>Peracarida</taxon>
        <taxon>Amphipoda</taxon>
        <taxon>Senticaudata</taxon>
        <taxon>Talitrida</taxon>
        <taxon>Talitroidea</taxon>
        <taxon>Hyalellidae</taxon>
        <taxon>Hyalella</taxon>
    </lineage>
</organism>
<evidence type="ECO:0000256" key="3">
    <source>
        <dbReference type="ARBA" id="ARBA00022729"/>
    </source>
</evidence>
<evidence type="ECO:0000256" key="1">
    <source>
        <dbReference type="ARBA" id="ARBA00004319"/>
    </source>
</evidence>
<dbReference type="OrthoDB" id="29851at2759"/>
<keyword evidence="4" id="KW-0547">Nucleotide-binding</keyword>
<dbReference type="PROSITE" id="PS01036">
    <property type="entry name" value="HSP70_3"/>
    <property type="match status" value="1"/>
</dbReference>
<keyword evidence="3" id="KW-0732">Signal</keyword>
<accession>A0A6A0HHJ7</accession>
<dbReference type="Gene3D" id="3.30.30.30">
    <property type="match status" value="1"/>
</dbReference>
<reference evidence="8" key="2">
    <citation type="journal article" date="2018" name="Environ. Sci. Technol.">
        <title>The Toxicogenome of Hyalella azteca: A Model for Sediment Ecotoxicology and Evolutionary Toxicology.</title>
        <authorList>
            <person name="Poynton H.C."/>
            <person name="Hasenbein S."/>
            <person name="Benoit J.B."/>
            <person name="Sepulveda M.S."/>
            <person name="Poelchau M.F."/>
            <person name="Hughes D.S.T."/>
            <person name="Murali S.C."/>
            <person name="Chen S."/>
            <person name="Glastad K.M."/>
            <person name="Goodisman M.A.D."/>
            <person name="Werren J.H."/>
            <person name="Vineis J.H."/>
            <person name="Bowen J.L."/>
            <person name="Friedrich M."/>
            <person name="Jones J."/>
            <person name="Robertson H.M."/>
            <person name="Feyereisen R."/>
            <person name="Mechler-Hickson A."/>
            <person name="Mathers N."/>
            <person name="Lee C.E."/>
            <person name="Colbourne J.K."/>
            <person name="Biales A."/>
            <person name="Johnston J.S."/>
            <person name="Wellborn G.A."/>
            <person name="Rosendale A.J."/>
            <person name="Cridge A.G."/>
            <person name="Munoz-Torres M.C."/>
            <person name="Bain P.A."/>
            <person name="Manny A.R."/>
            <person name="Major K.M."/>
            <person name="Lambert F.N."/>
            <person name="Vulpe C.D."/>
            <person name="Tuck P."/>
            <person name="Blalock B.J."/>
            <person name="Lin Y.Y."/>
            <person name="Smith M.E."/>
            <person name="Ochoa-Acuna H."/>
            <person name="Chen M.M."/>
            <person name="Childers C.P."/>
            <person name="Qu J."/>
            <person name="Dugan S."/>
            <person name="Lee S.L."/>
            <person name="Chao H."/>
            <person name="Dinh H."/>
            <person name="Han Y."/>
            <person name="Doddapaneni H."/>
            <person name="Worley K.C."/>
            <person name="Muzny D.M."/>
            <person name="Gibbs R.A."/>
            <person name="Richards S."/>
        </authorList>
    </citation>
    <scope>NUCLEOTIDE SEQUENCE</scope>
    <source>
        <strain evidence="8">HAZT.00-mixed</strain>
        <tissue evidence="8">Whole organism</tissue>
    </source>
</reference>
<dbReference type="EMBL" id="JQDR03000800">
    <property type="protein sequence ID" value="KAA0203767.1"/>
    <property type="molecule type" value="Genomic_DNA"/>
</dbReference>
<dbReference type="Proteomes" id="UP000711488">
    <property type="component" value="Unassembled WGS sequence"/>
</dbReference>
<dbReference type="InterPro" id="IPR018181">
    <property type="entry name" value="Heat_shock_70_CS"/>
</dbReference>
<proteinExistence type="inferred from homology"/>
<name>A0A6A0HHJ7_HYAAZ</name>
<evidence type="ECO:0000256" key="4">
    <source>
        <dbReference type="ARBA" id="ARBA00022741"/>
    </source>
</evidence>
<comment type="subcellular location">
    <subcellularLocation>
        <location evidence="1">Endoplasmic reticulum lumen</location>
    </subcellularLocation>
</comment>
<comment type="caution">
    <text evidence="8">The sequence shown here is derived from an EMBL/GenBank/DDBJ whole genome shotgun (WGS) entry which is preliminary data.</text>
</comment>
<protein>
    <recommendedName>
        <fullName evidence="7">Hypoxia up-regulated protein 1</fullName>
    </recommendedName>
</protein>
<dbReference type="GO" id="GO:0140662">
    <property type="term" value="F:ATP-dependent protein folding chaperone"/>
    <property type="evidence" value="ECO:0007669"/>
    <property type="project" value="InterPro"/>
</dbReference>
<evidence type="ECO:0000256" key="2">
    <source>
        <dbReference type="ARBA" id="ARBA00007381"/>
    </source>
</evidence>
<dbReference type="GO" id="GO:0034663">
    <property type="term" value="C:endoplasmic reticulum chaperone complex"/>
    <property type="evidence" value="ECO:0007669"/>
    <property type="project" value="TreeGrafter"/>
</dbReference>
<dbReference type="PANTHER" id="PTHR45639:SF3">
    <property type="entry name" value="HYPOXIA UP-REGULATED PROTEIN 1"/>
    <property type="match status" value="1"/>
</dbReference>
<dbReference type="InterPro" id="IPR043129">
    <property type="entry name" value="ATPase_NBD"/>
</dbReference>
<dbReference type="Gene3D" id="3.30.420.40">
    <property type="match status" value="2"/>
</dbReference>
<evidence type="ECO:0000256" key="5">
    <source>
        <dbReference type="ARBA" id="ARBA00022840"/>
    </source>
</evidence>
<reference evidence="8" key="1">
    <citation type="submission" date="2014-08" db="EMBL/GenBank/DDBJ databases">
        <authorList>
            <person name="Murali S."/>
            <person name="Richards S."/>
            <person name="Bandaranaike D."/>
            <person name="Bellair M."/>
            <person name="Blankenburg K."/>
            <person name="Chao H."/>
            <person name="Dinh H."/>
            <person name="Doddapaneni H."/>
            <person name="Dugan-Rocha S."/>
            <person name="Elkadiri S."/>
            <person name="Gnanaolivu R."/>
            <person name="Hughes D."/>
            <person name="Lee S."/>
            <person name="Li M."/>
            <person name="Ming W."/>
            <person name="Munidasa M."/>
            <person name="Muniz J."/>
            <person name="Nguyen L."/>
            <person name="Osuji N."/>
            <person name="Pu L.-L."/>
            <person name="Puazo M."/>
            <person name="Skinner E."/>
            <person name="Qu C."/>
            <person name="Quiroz J."/>
            <person name="Raj R."/>
            <person name="Weissenberger G."/>
            <person name="Xin Y."/>
            <person name="Zou X."/>
            <person name="Han Y."/>
            <person name="Worley K."/>
            <person name="Muzny D."/>
            <person name="Gibbs R."/>
        </authorList>
    </citation>
    <scope>NUCLEOTIDE SEQUENCE</scope>
    <source>
        <strain evidence="8">HAZT.00-mixed</strain>
        <tissue evidence="8">Whole organism</tissue>
    </source>
</reference>
<dbReference type="Pfam" id="PF00012">
    <property type="entry name" value="HSP70"/>
    <property type="match status" value="1"/>
</dbReference>
<evidence type="ECO:0000256" key="6">
    <source>
        <dbReference type="ARBA" id="ARBA00023186"/>
    </source>
</evidence>
<gene>
    <name evidence="8" type="ORF">HAZT_HAZT004026</name>
</gene>
<reference evidence="8" key="3">
    <citation type="submission" date="2019-06" db="EMBL/GenBank/DDBJ databases">
        <authorList>
            <person name="Poynton C."/>
            <person name="Hasenbein S."/>
            <person name="Benoit J.B."/>
            <person name="Sepulveda M.S."/>
            <person name="Poelchau M.F."/>
            <person name="Murali S.C."/>
            <person name="Chen S."/>
            <person name="Glastad K.M."/>
            <person name="Werren J.H."/>
            <person name="Vineis J.H."/>
            <person name="Bowen J.L."/>
            <person name="Friedrich M."/>
            <person name="Jones J."/>
            <person name="Robertson H.M."/>
            <person name="Feyereisen R."/>
            <person name="Mechler-Hickson A."/>
            <person name="Mathers N."/>
            <person name="Lee C.E."/>
            <person name="Colbourne J.K."/>
            <person name="Biales A."/>
            <person name="Johnston J.S."/>
            <person name="Wellborn G.A."/>
            <person name="Rosendale A.J."/>
            <person name="Cridge A.G."/>
            <person name="Munoz-Torres M.C."/>
            <person name="Bain P.A."/>
            <person name="Manny A.R."/>
            <person name="Major K.M."/>
            <person name="Lambert F.N."/>
            <person name="Vulpe C.D."/>
            <person name="Tuck P."/>
            <person name="Blalock B.J."/>
            <person name="Lin Y.-Y."/>
            <person name="Smith M.E."/>
            <person name="Ochoa-Acuna H."/>
            <person name="Chen M.-J.M."/>
            <person name="Childers C.P."/>
            <person name="Qu J."/>
            <person name="Dugan S."/>
            <person name="Lee S.L."/>
            <person name="Chao H."/>
            <person name="Dinh H."/>
            <person name="Han Y."/>
            <person name="Doddapaneni H."/>
            <person name="Worley K.C."/>
            <person name="Muzny D.M."/>
            <person name="Gibbs R.A."/>
            <person name="Richards S."/>
        </authorList>
    </citation>
    <scope>NUCLEOTIDE SEQUENCE</scope>
    <source>
        <strain evidence="8">HAZT.00-mixed</strain>
        <tissue evidence="8">Whole organism</tissue>
    </source>
</reference>
<dbReference type="InterPro" id="IPR013126">
    <property type="entry name" value="Hsp_70_fam"/>
</dbReference>